<dbReference type="GO" id="GO:0005509">
    <property type="term" value="F:calcium ion binding"/>
    <property type="evidence" value="ECO:0007669"/>
    <property type="project" value="InterPro"/>
</dbReference>
<dbReference type="InterPro" id="IPR028846">
    <property type="entry name" value="Recoverin"/>
</dbReference>
<dbReference type="OrthoDB" id="191686at2759"/>
<dbReference type="PROSITE" id="PS50222">
    <property type="entry name" value="EF_HAND_2"/>
    <property type="match status" value="1"/>
</dbReference>
<evidence type="ECO:0000256" key="1">
    <source>
        <dbReference type="ARBA" id="ARBA00006049"/>
    </source>
</evidence>
<dbReference type="VEuPathDB" id="AmoebaDB:NAEGRDRAFT_69428"/>
<dbReference type="STRING" id="5762.D2VKK7"/>
<keyword evidence="6" id="KW-0449">Lipoprotein</keyword>
<keyword evidence="4" id="KW-0677">Repeat</keyword>
<dbReference type="Proteomes" id="UP000006671">
    <property type="component" value="Unassembled WGS sequence"/>
</dbReference>
<evidence type="ECO:0000259" key="7">
    <source>
        <dbReference type="PROSITE" id="PS50222"/>
    </source>
</evidence>
<evidence type="ECO:0000256" key="2">
    <source>
        <dbReference type="ARBA" id="ARBA00022707"/>
    </source>
</evidence>
<gene>
    <name evidence="8" type="ORF">NAEGRDRAFT_69428</name>
</gene>
<evidence type="ECO:0000256" key="5">
    <source>
        <dbReference type="ARBA" id="ARBA00022837"/>
    </source>
</evidence>
<dbReference type="eggNOG" id="KOG0044">
    <property type="taxonomic scope" value="Eukaryota"/>
</dbReference>
<evidence type="ECO:0000313" key="8">
    <source>
        <dbReference type="EMBL" id="EFC42708.1"/>
    </source>
</evidence>
<keyword evidence="5" id="KW-0106">Calcium</keyword>
<dbReference type="PROSITE" id="PS00018">
    <property type="entry name" value="EF_HAND_1"/>
    <property type="match status" value="2"/>
</dbReference>
<proteinExistence type="inferred from homology"/>
<dbReference type="InterPro" id="IPR002048">
    <property type="entry name" value="EF_hand_dom"/>
</dbReference>
<dbReference type="GeneID" id="8852259"/>
<dbReference type="InterPro" id="IPR018247">
    <property type="entry name" value="EF_Hand_1_Ca_BS"/>
</dbReference>
<accession>D2VKK7</accession>
<dbReference type="PRINTS" id="PR00450">
    <property type="entry name" value="RECOVERIN"/>
</dbReference>
<name>D2VKK7_NAEGR</name>
<sequence length="202" mass="23445">MGQILQSNHISSNSQASSDADDEIEMLKYQKQVNNAFSINEIQRLYTQWYKWYPTGKAQKNNFCEFLKSEPGISSPEIIVDDLFRAMDTNKDGFVNFEEYLIFMSITRPTAKESDPEQLIRFFFQIYDKDNIGKVTKENIMECTAHAFKARGNDVNDPNIKQIIEENATKLMEMADSNNDNLLTVDEILQAYQKNHSVLRYL</sequence>
<evidence type="ECO:0000256" key="3">
    <source>
        <dbReference type="ARBA" id="ARBA00022723"/>
    </source>
</evidence>
<keyword evidence="9" id="KW-1185">Reference proteome</keyword>
<dbReference type="InParanoid" id="D2VKK7"/>
<reference evidence="8 9" key="1">
    <citation type="journal article" date="2010" name="Cell">
        <title>The genome of Naegleria gruberi illuminates early eukaryotic versatility.</title>
        <authorList>
            <person name="Fritz-Laylin L.K."/>
            <person name="Prochnik S.E."/>
            <person name="Ginger M.L."/>
            <person name="Dacks J.B."/>
            <person name="Carpenter M.L."/>
            <person name="Field M.C."/>
            <person name="Kuo A."/>
            <person name="Paredez A."/>
            <person name="Chapman J."/>
            <person name="Pham J."/>
            <person name="Shu S."/>
            <person name="Neupane R."/>
            <person name="Cipriano M."/>
            <person name="Mancuso J."/>
            <person name="Tu H."/>
            <person name="Salamov A."/>
            <person name="Lindquist E."/>
            <person name="Shapiro H."/>
            <person name="Lucas S."/>
            <person name="Grigoriev I.V."/>
            <person name="Cande W.Z."/>
            <person name="Fulton C."/>
            <person name="Rokhsar D.S."/>
            <person name="Dawson S.C."/>
        </authorList>
    </citation>
    <scope>NUCLEOTIDE SEQUENCE [LARGE SCALE GENOMIC DNA]</scope>
    <source>
        <strain evidence="8 9">NEG-M</strain>
    </source>
</reference>
<protein>
    <submittedName>
        <fullName evidence="8">Predicted protein</fullName>
    </submittedName>
</protein>
<dbReference type="Pfam" id="PF13202">
    <property type="entry name" value="EF-hand_5"/>
    <property type="match status" value="1"/>
</dbReference>
<dbReference type="KEGG" id="ngr:NAEGRDRAFT_69428"/>
<dbReference type="Pfam" id="PF13499">
    <property type="entry name" value="EF-hand_7"/>
    <property type="match status" value="1"/>
</dbReference>
<dbReference type="PANTHER" id="PTHR23055">
    <property type="entry name" value="CALCIUM BINDING PROTEINS"/>
    <property type="match status" value="1"/>
</dbReference>
<evidence type="ECO:0000256" key="6">
    <source>
        <dbReference type="ARBA" id="ARBA00023288"/>
    </source>
</evidence>
<dbReference type="Gene3D" id="1.10.238.10">
    <property type="entry name" value="EF-hand"/>
    <property type="match status" value="1"/>
</dbReference>
<dbReference type="EMBL" id="GG738878">
    <property type="protein sequence ID" value="EFC42708.1"/>
    <property type="molecule type" value="Genomic_DNA"/>
</dbReference>
<evidence type="ECO:0000313" key="9">
    <source>
        <dbReference type="Proteomes" id="UP000006671"/>
    </source>
</evidence>
<dbReference type="SMART" id="SM00054">
    <property type="entry name" value="EFh"/>
    <property type="match status" value="3"/>
</dbReference>
<dbReference type="InterPro" id="IPR011992">
    <property type="entry name" value="EF-hand-dom_pair"/>
</dbReference>
<evidence type="ECO:0000256" key="4">
    <source>
        <dbReference type="ARBA" id="ARBA00022737"/>
    </source>
</evidence>
<comment type="similarity">
    <text evidence="1">Belongs to the recoverin family.</text>
</comment>
<keyword evidence="2" id="KW-0519">Myristate</keyword>
<keyword evidence="3" id="KW-0479">Metal-binding</keyword>
<organism evidence="9">
    <name type="scientific">Naegleria gruberi</name>
    <name type="common">Amoeba</name>
    <dbReference type="NCBI Taxonomy" id="5762"/>
    <lineage>
        <taxon>Eukaryota</taxon>
        <taxon>Discoba</taxon>
        <taxon>Heterolobosea</taxon>
        <taxon>Tetramitia</taxon>
        <taxon>Eutetramitia</taxon>
        <taxon>Vahlkampfiidae</taxon>
        <taxon>Naegleria</taxon>
    </lineage>
</organism>
<dbReference type="RefSeq" id="XP_002675452.1">
    <property type="nucleotide sequence ID" value="XM_002675406.1"/>
</dbReference>
<feature type="domain" description="EF-hand" evidence="7">
    <location>
        <begin position="75"/>
        <end position="110"/>
    </location>
</feature>
<dbReference type="PANTHER" id="PTHR23055:SF178">
    <property type="entry name" value="NEUROCALCIN HOMOLOG"/>
    <property type="match status" value="1"/>
</dbReference>
<dbReference type="AlphaFoldDB" id="D2VKK7"/>
<dbReference type="SUPFAM" id="SSF47473">
    <property type="entry name" value="EF-hand"/>
    <property type="match status" value="1"/>
</dbReference>